<dbReference type="Proteomes" id="UP000184096">
    <property type="component" value="Chromosome I"/>
</dbReference>
<proteinExistence type="predicted"/>
<gene>
    <name evidence="1" type="ORF">SAMN05444170_4581</name>
</gene>
<evidence type="ECO:0000313" key="2">
    <source>
        <dbReference type="Proteomes" id="UP000184096"/>
    </source>
</evidence>
<reference evidence="2" key="1">
    <citation type="submission" date="2016-11" db="EMBL/GenBank/DDBJ databases">
        <authorList>
            <person name="Varghese N."/>
            <person name="Submissions S."/>
        </authorList>
    </citation>
    <scope>NUCLEOTIDE SEQUENCE [LARGE SCALE GENOMIC DNA]</scope>
    <source>
        <strain evidence="2">GAS401</strain>
    </source>
</reference>
<evidence type="ECO:0000313" key="1">
    <source>
        <dbReference type="EMBL" id="SHN81017.1"/>
    </source>
</evidence>
<dbReference type="EMBL" id="LT670849">
    <property type="protein sequence ID" value="SHN81017.1"/>
    <property type="molecule type" value="Genomic_DNA"/>
</dbReference>
<organism evidence="1 2">
    <name type="scientific">Bradyrhizobium erythrophlei</name>
    <dbReference type="NCBI Taxonomy" id="1437360"/>
    <lineage>
        <taxon>Bacteria</taxon>
        <taxon>Pseudomonadati</taxon>
        <taxon>Pseudomonadota</taxon>
        <taxon>Alphaproteobacteria</taxon>
        <taxon>Hyphomicrobiales</taxon>
        <taxon>Nitrobacteraceae</taxon>
        <taxon>Bradyrhizobium</taxon>
    </lineage>
</organism>
<protein>
    <submittedName>
        <fullName evidence="1">Uncharacterized protein</fullName>
    </submittedName>
</protein>
<name>A0A1M7UDS8_9BRAD</name>
<sequence>MNSTLKIQTSEPTLIEKIKAELKKRAEAKAKRMWLRKPKALARR</sequence>
<accession>A0A1M7UDS8</accession>
<keyword evidence="2" id="KW-1185">Reference proteome</keyword>
<dbReference type="AlphaFoldDB" id="A0A1M7UDS8"/>